<keyword evidence="3" id="KW-1185">Reference proteome</keyword>
<proteinExistence type="predicted"/>
<evidence type="ECO:0000256" key="1">
    <source>
        <dbReference type="SAM" id="Phobius"/>
    </source>
</evidence>
<evidence type="ECO:0000313" key="3">
    <source>
        <dbReference type="Proteomes" id="UP000292554"/>
    </source>
</evidence>
<name>A0ABY2AHU0_9GAMM</name>
<keyword evidence="1" id="KW-0812">Transmembrane</keyword>
<organism evidence="2 3">
    <name type="scientific">Corallincola luteus</name>
    <dbReference type="NCBI Taxonomy" id="1775177"/>
    <lineage>
        <taxon>Bacteria</taxon>
        <taxon>Pseudomonadati</taxon>
        <taxon>Pseudomonadota</taxon>
        <taxon>Gammaproteobacteria</taxon>
        <taxon>Alteromonadales</taxon>
        <taxon>Psychromonadaceae</taxon>
        <taxon>Corallincola</taxon>
    </lineage>
</organism>
<dbReference type="EMBL" id="SJXE01000008">
    <property type="protein sequence ID" value="TCI02203.1"/>
    <property type="molecule type" value="Genomic_DNA"/>
</dbReference>
<keyword evidence="1" id="KW-0472">Membrane</keyword>
<evidence type="ECO:0000313" key="2">
    <source>
        <dbReference type="EMBL" id="TCI02203.1"/>
    </source>
</evidence>
<dbReference type="Proteomes" id="UP000292554">
    <property type="component" value="Unassembled WGS sequence"/>
</dbReference>
<reference evidence="2 3" key="1">
    <citation type="submission" date="2019-02" db="EMBL/GenBank/DDBJ databases">
        <title>Corallincola luteus sp. nov., a marine bacterium isolated from surface sediment of Bohai Sea in China.</title>
        <authorList>
            <person name="Ren Q."/>
        </authorList>
    </citation>
    <scope>NUCLEOTIDE SEQUENCE [LARGE SCALE GENOMIC DNA]</scope>
    <source>
        <strain evidence="2 3">DASS28</strain>
    </source>
</reference>
<dbReference type="RefSeq" id="WP_131416577.1">
    <property type="nucleotide sequence ID" value="NZ_SJXE01000008.1"/>
</dbReference>
<feature type="transmembrane region" description="Helical" evidence="1">
    <location>
        <begin position="43"/>
        <end position="60"/>
    </location>
</feature>
<accession>A0ABY2AHU0</accession>
<comment type="caution">
    <text evidence="2">The sequence shown here is derived from an EMBL/GenBank/DDBJ whole genome shotgun (WGS) entry which is preliminary data.</text>
</comment>
<gene>
    <name evidence="2" type="ORF">EZV61_14805</name>
</gene>
<protein>
    <submittedName>
        <fullName evidence="2">Uncharacterized protein</fullName>
    </submittedName>
</protein>
<sequence length="73" mass="7997">MSEHKRNGFMSAVRSFAAGYFLEVYVLILAIICLLVWARFDSLMAGGLVAVVGLVMGGFLSDKIKGNLKKDEQ</sequence>
<keyword evidence="1" id="KW-1133">Transmembrane helix</keyword>
<feature type="transmembrane region" description="Helical" evidence="1">
    <location>
        <begin position="12"/>
        <end position="37"/>
    </location>
</feature>